<evidence type="ECO:0000313" key="1">
    <source>
        <dbReference type="EMBL" id="GAC04706.1"/>
    </source>
</evidence>
<accession>A0ABQ0I5V4</accession>
<organism evidence="1 2">
    <name type="scientific">Paraglaciecola agarilytica NO2</name>
    <dbReference type="NCBI Taxonomy" id="1125747"/>
    <lineage>
        <taxon>Bacteria</taxon>
        <taxon>Pseudomonadati</taxon>
        <taxon>Pseudomonadota</taxon>
        <taxon>Gammaproteobacteria</taxon>
        <taxon>Alteromonadales</taxon>
        <taxon>Alteromonadaceae</taxon>
        <taxon>Paraglaciecola</taxon>
    </lineage>
</organism>
<name>A0ABQ0I5V4_9ALTE</name>
<gene>
    <name evidence="1" type="ORF">GAGA_1851</name>
</gene>
<sequence length="43" mass="4706">MSVPPVAQRADSTNQLSPELQLIAEITAGLNAQQKIISSKFFY</sequence>
<proteinExistence type="predicted"/>
<dbReference type="Proteomes" id="UP000008372">
    <property type="component" value="Unassembled WGS sequence"/>
</dbReference>
<keyword evidence="2" id="KW-1185">Reference proteome</keyword>
<dbReference type="EMBL" id="BAEK01000032">
    <property type="protein sequence ID" value="GAC04706.1"/>
    <property type="molecule type" value="Genomic_DNA"/>
</dbReference>
<comment type="caution">
    <text evidence="1">The sequence shown here is derived from an EMBL/GenBank/DDBJ whole genome shotgun (WGS) entry which is preliminary data.</text>
</comment>
<protein>
    <submittedName>
        <fullName evidence="1">Uncharacterized protein</fullName>
    </submittedName>
</protein>
<reference evidence="1 2" key="1">
    <citation type="journal article" date="2014" name="Environ. Microbiol.">
        <title>Comparative genomics of the marine bacterial genus Glaciecola reveals the high degree of genomic diversity and genomic characteristic for cold adaptation.</title>
        <authorList>
            <person name="Qin Q.L."/>
            <person name="Xie B.B."/>
            <person name="Yu Y."/>
            <person name="Shu Y.L."/>
            <person name="Rong J.C."/>
            <person name="Zhang Y.J."/>
            <person name="Zhao D.L."/>
            <person name="Chen X.L."/>
            <person name="Zhang X.Y."/>
            <person name="Chen B."/>
            <person name="Zhou B.C."/>
            <person name="Zhang Y.Z."/>
        </authorList>
    </citation>
    <scope>NUCLEOTIDE SEQUENCE [LARGE SCALE GENOMIC DNA]</scope>
    <source>
        <strain evidence="1 2">NO2</strain>
    </source>
</reference>
<evidence type="ECO:0000313" key="2">
    <source>
        <dbReference type="Proteomes" id="UP000008372"/>
    </source>
</evidence>